<evidence type="ECO:0000313" key="4">
    <source>
        <dbReference type="Proteomes" id="UP000323166"/>
    </source>
</evidence>
<dbReference type="SUPFAM" id="SSF51621">
    <property type="entry name" value="Phosphoenolpyruvate/pyruvate domain"/>
    <property type="match status" value="1"/>
</dbReference>
<reference evidence="3 4" key="1">
    <citation type="submission" date="2019-07" db="EMBL/GenBank/DDBJ databases">
        <title>Genomic Encyclopedia of Type Strains, Phase I: the one thousand microbial genomes (KMG-I) project.</title>
        <authorList>
            <person name="Kyrpides N."/>
        </authorList>
    </citation>
    <scope>NUCLEOTIDE SEQUENCE [LARGE SCALE GENOMIC DNA]</scope>
    <source>
        <strain evidence="3 4">DSM 6562</strain>
    </source>
</reference>
<keyword evidence="3" id="KW-0808">Transferase</keyword>
<dbReference type="InterPro" id="IPR015813">
    <property type="entry name" value="Pyrv/PenolPyrv_kinase-like_dom"/>
</dbReference>
<dbReference type="Proteomes" id="UP000323166">
    <property type="component" value="Unassembled WGS sequence"/>
</dbReference>
<dbReference type="PANTHER" id="PTHR46244">
    <property type="entry name" value="PHOSPHOENOLPYRUVATE-PROTEIN PHOSPHOTRANSFERASE"/>
    <property type="match status" value="1"/>
</dbReference>
<keyword evidence="1" id="KW-1133">Transmembrane helix</keyword>
<evidence type="ECO:0000259" key="2">
    <source>
        <dbReference type="Pfam" id="PF02896"/>
    </source>
</evidence>
<feature type="domain" description="PEP-utilising enzyme C-terminal" evidence="2">
    <location>
        <begin position="10"/>
        <end position="284"/>
    </location>
</feature>
<gene>
    <name evidence="3" type="ORF">LX24_02147</name>
</gene>
<dbReference type="Gene3D" id="3.20.20.60">
    <property type="entry name" value="Phosphoenolpyruvate-binding domains"/>
    <property type="match status" value="1"/>
</dbReference>
<organism evidence="3 4">
    <name type="scientific">Desulfallas thermosapovorans DSM 6562</name>
    <dbReference type="NCBI Taxonomy" id="1121431"/>
    <lineage>
        <taxon>Bacteria</taxon>
        <taxon>Bacillati</taxon>
        <taxon>Bacillota</taxon>
        <taxon>Clostridia</taxon>
        <taxon>Eubacteriales</taxon>
        <taxon>Desulfallaceae</taxon>
        <taxon>Desulfallas</taxon>
    </lineage>
</organism>
<name>A0A5S4ZQ07_9FIRM</name>
<dbReference type="InterPro" id="IPR050499">
    <property type="entry name" value="PEP-utilizing_PTS_enzyme"/>
</dbReference>
<dbReference type="GO" id="GO:0016772">
    <property type="term" value="F:transferase activity, transferring phosphorus-containing groups"/>
    <property type="evidence" value="ECO:0007669"/>
    <property type="project" value="InterPro"/>
</dbReference>
<sequence length="329" mass="35626">MSSTATGPNTHTKDGQVILINAPAYSVDDAEIIASSNADGIGLLSTDFMYMDRDGLPDEEEQLATLLRVSRLMGGRPVTVRLLQAPPSMITALGNAGLPDDCRGVRLGLARPDILETQLRAIVRACAEGNFRLLLPMVADVAEVIKVKDIIRTIHHDFAARNIHCSSPDLGVELEVPAAVVMASVLSFEVSFFSVSKKLQQHTLMAKEGGYSGNNDLLHHYAPSFLFQISNLAGAVRKRRKSLAVTAPLAGLLPAIPLLVAMGVNELVMPPKRMEQARQIIARLTMPRAKLTASKAMSFWSPDEIQRYAEESLSRLIPYPAPGAANNLL</sequence>
<keyword evidence="1" id="KW-0472">Membrane</keyword>
<evidence type="ECO:0000256" key="1">
    <source>
        <dbReference type="SAM" id="Phobius"/>
    </source>
</evidence>
<dbReference type="Pfam" id="PF02896">
    <property type="entry name" value="PEP-utilizers_C"/>
    <property type="match status" value="1"/>
</dbReference>
<protein>
    <submittedName>
        <fullName evidence="3">Phosphotransferase system enzyme I (PtsI)</fullName>
    </submittedName>
</protein>
<comment type="caution">
    <text evidence="3">The sequence shown here is derived from an EMBL/GenBank/DDBJ whole genome shotgun (WGS) entry which is preliminary data.</text>
</comment>
<dbReference type="AlphaFoldDB" id="A0A5S4ZQ07"/>
<proteinExistence type="predicted"/>
<dbReference type="InterPro" id="IPR000121">
    <property type="entry name" value="PEP_util_C"/>
</dbReference>
<dbReference type="RefSeq" id="WP_166512140.1">
    <property type="nucleotide sequence ID" value="NZ_VNHM01000012.1"/>
</dbReference>
<dbReference type="EMBL" id="VNHM01000012">
    <property type="protein sequence ID" value="TYO94680.1"/>
    <property type="molecule type" value="Genomic_DNA"/>
</dbReference>
<feature type="transmembrane region" description="Helical" evidence="1">
    <location>
        <begin position="243"/>
        <end position="264"/>
    </location>
</feature>
<keyword evidence="1" id="KW-0812">Transmembrane</keyword>
<dbReference type="PANTHER" id="PTHR46244:SF6">
    <property type="entry name" value="PHOSPHOENOLPYRUVATE-PROTEIN PHOSPHOTRANSFERASE"/>
    <property type="match status" value="1"/>
</dbReference>
<keyword evidence="4" id="KW-1185">Reference proteome</keyword>
<dbReference type="InterPro" id="IPR040442">
    <property type="entry name" value="Pyrv_kinase-like_dom_sf"/>
</dbReference>
<evidence type="ECO:0000313" key="3">
    <source>
        <dbReference type="EMBL" id="TYO94680.1"/>
    </source>
</evidence>
<accession>A0A5S4ZQ07</accession>